<feature type="transmembrane region" description="Helical" evidence="1">
    <location>
        <begin position="56"/>
        <end position="77"/>
    </location>
</feature>
<protein>
    <submittedName>
        <fullName evidence="2">Uncharacterized protein</fullName>
    </submittedName>
</protein>
<keyword evidence="3" id="KW-1185">Reference proteome</keyword>
<feature type="transmembrane region" description="Helical" evidence="1">
    <location>
        <begin position="194"/>
        <end position="212"/>
    </location>
</feature>
<reference evidence="2 3" key="1">
    <citation type="submission" date="2017-02" db="EMBL/GenBank/DDBJ databases">
        <authorList>
            <person name="Peterson S.W."/>
        </authorList>
    </citation>
    <scope>NUCLEOTIDE SEQUENCE [LARGE SCALE GENOMIC DNA]</scope>
    <source>
        <strain evidence="2 3">DSM 18108</strain>
    </source>
</reference>
<keyword evidence="1" id="KW-0812">Transmembrane</keyword>
<evidence type="ECO:0000256" key="1">
    <source>
        <dbReference type="SAM" id="Phobius"/>
    </source>
</evidence>
<dbReference type="EMBL" id="FUZZ01000004">
    <property type="protein sequence ID" value="SKD09276.1"/>
    <property type="molecule type" value="Genomic_DNA"/>
</dbReference>
<dbReference type="RefSeq" id="WP_079472416.1">
    <property type="nucleotide sequence ID" value="NZ_FUZZ01000004.1"/>
</dbReference>
<dbReference type="Proteomes" id="UP000190166">
    <property type="component" value="Unassembled WGS sequence"/>
</dbReference>
<feature type="transmembrane region" description="Helical" evidence="1">
    <location>
        <begin position="29"/>
        <end position="50"/>
    </location>
</feature>
<sequence>MIINSGCQALSPEDEELVRWWRKKYSRQVRLWASLLVLPLLLLALFFIFFNQEEKLPAYIFMLSFMPFASFFVYKLVSVFGKMRQTRTVLRRGLKQVTTGTLLEMRADKHLLTYTVDNNTIKVVAPGPLEHVSDSLFLPRALIVLEWLPITVQHNILLGVQYKDVPGATSIAEPTSAAEKAPLMMRWNRRTIKILFFTFAGPWAICLMFSERAREPEIMFGMLLFFAAIVIFLAGFALIFNRRVQNAEQKIALTGVITEVFVSRYDNEGSGYTRVYWYRIGKQIVSGYLDDDRFLPGDKVCCIYLADKKGTQHGLFSMALL</sequence>
<evidence type="ECO:0000313" key="3">
    <source>
        <dbReference type="Proteomes" id="UP000190166"/>
    </source>
</evidence>
<gene>
    <name evidence="2" type="ORF">SAMN05660461_5160</name>
</gene>
<keyword evidence="1" id="KW-1133">Transmembrane helix</keyword>
<feature type="transmembrane region" description="Helical" evidence="1">
    <location>
        <begin position="218"/>
        <end position="240"/>
    </location>
</feature>
<accession>A0A1T5P9D4</accession>
<name>A0A1T5P9D4_9BACT</name>
<proteinExistence type="predicted"/>
<evidence type="ECO:0000313" key="2">
    <source>
        <dbReference type="EMBL" id="SKD09276.1"/>
    </source>
</evidence>
<keyword evidence="1" id="KW-0472">Membrane</keyword>
<dbReference type="AlphaFoldDB" id="A0A1T5P9D4"/>
<organism evidence="2 3">
    <name type="scientific">Chitinophaga ginsengisegetis</name>
    <dbReference type="NCBI Taxonomy" id="393003"/>
    <lineage>
        <taxon>Bacteria</taxon>
        <taxon>Pseudomonadati</taxon>
        <taxon>Bacteroidota</taxon>
        <taxon>Chitinophagia</taxon>
        <taxon>Chitinophagales</taxon>
        <taxon>Chitinophagaceae</taxon>
        <taxon>Chitinophaga</taxon>
    </lineage>
</organism>